<evidence type="ECO:0000313" key="4">
    <source>
        <dbReference type="Proteomes" id="UP000193411"/>
    </source>
</evidence>
<sequence>MTATTKFSLIALFAVLCMANAQGFQEANKQLAGQLDAQKAGLQIGSACPQQLSGEGQVLCAGNSLARCNGGQVSGPLQQCAGGLNCQVLPLVNSPGVSVTCTSDADKIARIGNGAVGGGNNGGGAGKKAAGGQAKGKKQQGKKGKGRGKKQQGKGKKGKGKGRGKGKGKKNNQNNNPGQGAGNGAAKKNAGGANGAGKNAGGNAGGFQQANKQLARQLDTQKAGLAEGSACPQQFNQEGAVLCAGNQLARCAGGQVAGPLQACAGGLNCQVLPLVNSPGVSVTCSSDADKNARING</sequence>
<evidence type="ECO:0008006" key="5">
    <source>
        <dbReference type="Google" id="ProtNLM"/>
    </source>
</evidence>
<gene>
    <name evidence="3" type="ORF">BCR44DRAFT_1512637</name>
</gene>
<dbReference type="OrthoDB" id="2132010at2759"/>
<feature type="compositionally biased region" description="Basic residues" evidence="1">
    <location>
        <begin position="135"/>
        <end position="170"/>
    </location>
</feature>
<dbReference type="STRING" id="765915.A0A1Y2HSK5"/>
<feature type="region of interest" description="Disordered" evidence="1">
    <location>
        <begin position="114"/>
        <end position="215"/>
    </location>
</feature>
<accession>A0A1Y2HSK5</accession>
<feature type="signal peptide" evidence="2">
    <location>
        <begin position="1"/>
        <end position="23"/>
    </location>
</feature>
<keyword evidence="2" id="KW-0732">Signal</keyword>
<evidence type="ECO:0000256" key="1">
    <source>
        <dbReference type="SAM" id="MobiDB-lite"/>
    </source>
</evidence>
<comment type="caution">
    <text evidence="3">The sequence shown here is derived from an EMBL/GenBank/DDBJ whole genome shotgun (WGS) entry which is preliminary data.</text>
</comment>
<proteinExistence type="predicted"/>
<feature type="compositionally biased region" description="Gly residues" evidence="1">
    <location>
        <begin position="192"/>
        <end position="205"/>
    </location>
</feature>
<feature type="compositionally biased region" description="Gly residues" evidence="1">
    <location>
        <begin position="114"/>
        <end position="126"/>
    </location>
</feature>
<feature type="chain" id="PRO_5012666243" description="SRCR domain-containing protein" evidence="2">
    <location>
        <begin position="24"/>
        <end position="296"/>
    </location>
</feature>
<name>A0A1Y2HSK5_9FUNG</name>
<protein>
    <recommendedName>
        <fullName evidence="5">SRCR domain-containing protein</fullName>
    </recommendedName>
</protein>
<keyword evidence="4" id="KW-1185">Reference proteome</keyword>
<evidence type="ECO:0000313" key="3">
    <source>
        <dbReference type="EMBL" id="ORZ36112.1"/>
    </source>
</evidence>
<evidence type="ECO:0000256" key="2">
    <source>
        <dbReference type="SAM" id="SignalP"/>
    </source>
</evidence>
<dbReference type="EMBL" id="MCFL01000018">
    <property type="protein sequence ID" value="ORZ36112.1"/>
    <property type="molecule type" value="Genomic_DNA"/>
</dbReference>
<dbReference type="AlphaFoldDB" id="A0A1Y2HSK5"/>
<feature type="compositionally biased region" description="Low complexity" evidence="1">
    <location>
        <begin position="171"/>
        <end position="191"/>
    </location>
</feature>
<reference evidence="3 4" key="1">
    <citation type="submission" date="2016-07" db="EMBL/GenBank/DDBJ databases">
        <title>Pervasive Adenine N6-methylation of Active Genes in Fungi.</title>
        <authorList>
            <consortium name="DOE Joint Genome Institute"/>
            <person name="Mondo S.J."/>
            <person name="Dannebaum R.O."/>
            <person name="Kuo R.C."/>
            <person name="Labutti K."/>
            <person name="Haridas S."/>
            <person name="Kuo A."/>
            <person name="Salamov A."/>
            <person name="Ahrendt S.R."/>
            <person name="Lipzen A."/>
            <person name="Sullivan W."/>
            <person name="Andreopoulos W.B."/>
            <person name="Clum A."/>
            <person name="Lindquist E."/>
            <person name="Daum C."/>
            <person name="Ramamoorthy G.K."/>
            <person name="Gryganskyi A."/>
            <person name="Culley D."/>
            <person name="Magnuson J.K."/>
            <person name="James T.Y."/>
            <person name="O'Malley M.A."/>
            <person name="Stajich J.E."/>
            <person name="Spatafora J.W."/>
            <person name="Visel A."/>
            <person name="Grigoriev I.V."/>
        </authorList>
    </citation>
    <scope>NUCLEOTIDE SEQUENCE [LARGE SCALE GENOMIC DNA]</scope>
    <source>
        <strain evidence="3 4">PL171</strain>
    </source>
</reference>
<dbReference type="Proteomes" id="UP000193411">
    <property type="component" value="Unassembled WGS sequence"/>
</dbReference>
<organism evidence="3 4">
    <name type="scientific">Catenaria anguillulae PL171</name>
    <dbReference type="NCBI Taxonomy" id="765915"/>
    <lineage>
        <taxon>Eukaryota</taxon>
        <taxon>Fungi</taxon>
        <taxon>Fungi incertae sedis</taxon>
        <taxon>Blastocladiomycota</taxon>
        <taxon>Blastocladiomycetes</taxon>
        <taxon>Blastocladiales</taxon>
        <taxon>Catenariaceae</taxon>
        <taxon>Catenaria</taxon>
    </lineage>
</organism>